<comment type="caution">
    <text evidence="2">The sequence shown here is derived from an EMBL/GenBank/DDBJ whole genome shotgun (WGS) entry which is preliminary data.</text>
</comment>
<dbReference type="Proteomes" id="UP001266305">
    <property type="component" value="Unassembled WGS sequence"/>
</dbReference>
<protein>
    <submittedName>
        <fullName evidence="2">Uncharacterized protein</fullName>
    </submittedName>
</protein>
<evidence type="ECO:0000313" key="3">
    <source>
        <dbReference type="Proteomes" id="UP001266305"/>
    </source>
</evidence>
<reference evidence="2 3" key="1">
    <citation type="submission" date="2023-05" db="EMBL/GenBank/DDBJ databases">
        <title>B98-5 Cell Line De Novo Hybrid Assembly: An Optical Mapping Approach.</title>
        <authorList>
            <person name="Kananen K."/>
            <person name="Auerbach J.A."/>
            <person name="Kautto E."/>
            <person name="Blachly J.S."/>
        </authorList>
    </citation>
    <scope>NUCLEOTIDE SEQUENCE [LARGE SCALE GENOMIC DNA]</scope>
    <source>
        <strain evidence="2">B95-8</strain>
        <tissue evidence="2">Cell line</tissue>
    </source>
</reference>
<evidence type="ECO:0000313" key="2">
    <source>
        <dbReference type="EMBL" id="KAK2093987.1"/>
    </source>
</evidence>
<feature type="region of interest" description="Disordered" evidence="1">
    <location>
        <begin position="34"/>
        <end position="61"/>
    </location>
</feature>
<proteinExistence type="predicted"/>
<name>A0ABQ9UAB4_SAGOE</name>
<organism evidence="2 3">
    <name type="scientific">Saguinus oedipus</name>
    <name type="common">Cotton-top tamarin</name>
    <name type="synonym">Oedipomidas oedipus</name>
    <dbReference type="NCBI Taxonomy" id="9490"/>
    <lineage>
        <taxon>Eukaryota</taxon>
        <taxon>Metazoa</taxon>
        <taxon>Chordata</taxon>
        <taxon>Craniata</taxon>
        <taxon>Vertebrata</taxon>
        <taxon>Euteleostomi</taxon>
        <taxon>Mammalia</taxon>
        <taxon>Eutheria</taxon>
        <taxon>Euarchontoglires</taxon>
        <taxon>Primates</taxon>
        <taxon>Haplorrhini</taxon>
        <taxon>Platyrrhini</taxon>
        <taxon>Cebidae</taxon>
        <taxon>Callitrichinae</taxon>
        <taxon>Saguinus</taxon>
    </lineage>
</organism>
<evidence type="ECO:0000256" key="1">
    <source>
        <dbReference type="SAM" id="MobiDB-lite"/>
    </source>
</evidence>
<feature type="region of interest" description="Disordered" evidence="1">
    <location>
        <begin position="77"/>
        <end position="99"/>
    </location>
</feature>
<sequence length="99" mass="10995">MLSDCLEEHNINSYLWKENGLPEVQNCVQTRAPVEKEQKPGNHASKAVSLASRRGTSLGEMHNPDALQLHILIIESPKSADKPQKSPNGVRDPVAQFLR</sequence>
<accession>A0ABQ9UAB4</accession>
<keyword evidence="3" id="KW-1185">Reference proteome</keyword>
<dbReference type="EMBL" id="JASSZA010000014">
    <property type="protein sequence ID" value="KAK2093987.1"/>
    <property type="molecule type" value="Genomic_DNA"/>
</dbReference>
<gene>
    <name evidence="2" type="ORF">P7K49_027725</name>
</gene>